<dbReference type="OrthoDB" id="92465at2"/>
<evidence type="ECO:0000256" key="2">
    <source>
        <dbReference type="ARBA" id="ARBA00022448"/>
    </source>
</evidence>
<comment type="caution">
    <text evidence="15">The sequence shown here is derived from an EMBL/GenBank/DDBJ whole genome shotgun (WGS) entry which is preliminary data.</text>
</comment>
<keyword evidence="16" id="KW-1185">Reference proteome</keyword>
<dbReference type="FunFam" id="3.30.1360.60:FF:000001">
    <property type="entry name" value="PTS system glucose-specific IIBC component PtsG"/>
    <property type="match status" value="1"/>
</dbReference>
<accession>A0A318KQT8</accession>
<evidence type="ECO:0000259" key="14">
    <source>
        <dbReference type="PROSITE" id="PS51103"/>
    </source>
</evidence>
<feature type="transmembrane region" description="Helical" evidence="12">
    <location>
        <begin position="323"/>
        <end position="347"/>
    </location>
</feature>
<evidence type="ECO:0000259" key="13">
    <source>
        <dbReference type="PROSITE" id="PS51098"/>
    </source>
</evidence>
<feature type="transmembrane region" description="Helical" evidence="12">
    <location>
        <begin position="221"/>
        <end position="239"/>
    </location>
</feature>
<evidence type="ECO:0000256" key="3">
    <source>
        <dbReference type="ARBA" id="ARBA00022475"/>
    </source>
</evidence>
<evidence type="ECO:0000256" key="7">
    <source>
        <dbReference type="ARBA" id="ARBA00022692"/>
    </source>
</evidence>
<dbReference type="InterPro" id="IPR050558">
    <property type="entry name" value="PTS_Sugar-Specific_Components"/>
</dbReference>
<dbReference type="STRING" id="1034346.GCA_000313565_01125"/>
<dbReference type="InterPro" id="IPR013013">
    <property type="entry name" value="PTS_EIIC_1"/>
</dbReference>
<dbReference type="InterPro" id="IPR001996">
    <property type="entry name" value="PTS_IIB_1"/>
</dbReference>
<evidence type="ECO:0000256" key="11">
    <source>
        <dbReference type="PROSITE-ProRule" id="PRU00421"/>
    </source>
</evidence>
<dbReference type="InterPro" id="IPR036878">
    <property type="entry name" value="Glu_permease_IIB"/>
</dbReference>
<evidence type="ECO:0000256" key="6">
    <source>
        <dbReference type="ARBA" id="ARBA00022683"/>
    </source>
</evidence>
<keyword evidence="10 12" id="KW-0472">Membrane</keyword>
<evidence type="ECO:0000256" key="1">
    <source>
        <dbReference type="ARBA" id="ARBA00004651"/>
    </source>
</evidence>
<gene>
    <name evidence="15" type="ORF">DES51_10669</name>
</gene>
<dbReference type="GO" id="GO:0009401">
    <property type="term" value="P:phosphoenolpyruvate-dependent sugar phosphotransferase system"/>
    <property type="evidence" value="ECO:0007669"/>
    <property type="project" value="UniProtKB-KW"/>
</dbReference>
<dbReference type="PROSITE" id="PS51103">
    <property type="entry name" value="PTS_EIIC_TYPE_1"/>
    <property type="match status" value="1"/>
</dbReference>
<feature type="transmembrane region" description="Helical" evidence="12">
    <location>
        <begin position="428"/>
        <end position="450"/>
    </location>
</feature>
<dbReference type="CDD" id="cd00212">
    <property type="entry name" value="PTS_IIB_glc"/>
    <property type="match status" value="1"/>
</dbReference>
<dbReference type="GO" id="GO:0008982">
    <property type="term" value="F:protein-N(PI)-phosphohistidine-sugar phosphotransferase activity"/>
    <property type="evidence" value="ECO:0007669"/>
    <property type="project" value="InterPro"/>
</dbReference>
<dbReference type="Pfam" id="PF00367">
    <property type="entry name" value="PTS_EIIB"/>
    <property type="match status" value="1"/>
</dbReference>
<dbReference type="AlphaFoldDB" id="A0A318KQT8"/>
<evidence type="ECO:0000256" key="10">
    <source>
        <dbReference type="ARBA" id="ARBA00023136"/>
    </source>
</evidence>
<proteinExistence type="predicted"/>
<name>A0A318KQT8_9FIRM</name>
<comment type="subcellular location">
    <subcellularLocation>
        <location evidence="1">Cell membrane</location>
        <topology evidence="1">Multi-pass membrane protein</topology>
    </subcellularLocation>
</comment>
<dbReference type="GO" id="GO:0016301">
    <property type="term" value="F:kinase activity"/>
    <property type="evidence" value="ECO:0007669"/>
    <property type="project" value="UniProtKB-KW"/>
</dbReference>
<feature type="transmembrane region" description="Helical" evidence="12">
    <location>
        <begin position="470"/>
        <end position="493"/>
    </location>
</feature>
<feature type="domain" description="PTS EIIC type-1" evidence="14">
    <location>
        <begin position="160"/>
        <end position="500"/>
    </location>
</feature>
<reference evidence="15 16" key="1">
    <citation type="submission" date="2018-05" db="EMBL/GenBank/DDBJ databases">
        <title>Genomic Encyclopedia of Type Strains, Phase IV (KMG-IV): sequencing the most valuable type-strain genomes for metagenomic binning, comparative biology and taxonomic classification.</title>
        <authorList>
            <person name="Goeker M."/>
        </authorList>
    </citation>
    <scope>NUCLEOTIDE SEQUENCE [LARGE SCALE GENOMIC DNA]</scope>
    <source>
        <strain evidence="15 16">JC118</strain>
    </source>
</reference>
<feature type="transmembrane region" description="Helical" evidence="12">
    <location>
        <begin position="368"/>
        <end position="389"/>
    </location>
</feature>
<evidence type="ECO:0000256" key="12">
    <source>
        <dbReference type="SAM" id="Phobius"/>
    </source>
</evidence>
<evidence type="ECO:0000256" key="9">
    <source>
        <dbReference type="ARBA" id="ARBA00022989"/>
    </source>
</evidence>
<keyword evidence="5" id="KW-0808">Transferase</keyword>
<feature type="transmembrane region" description="Helical" evidence="12">
    <location>
        <begin position="188"/>
        <end position="209"/>
    </location>
</feature>
<dbReference type="GO" id="GO:0090589">
    <property type="term" value="F:protein-phosphocysteine-trehalose phosphotransferase system transporter activity"/>
    <property type="evidence" value="ECO:0007669"/>
    <property type="project" value="TreeGrafter"/>
</dbReference>
<feature type="domain" description="PTS EIIB type-1" evidence="13">
    <location>
        <begin position="42"/>
        <end position="124"/>
    </location>
</feature>
<evidence type="ECO:0000313" key="16">
    <source>
        <dbReference type="Proteomes" id="UP000247612"/>
    </source>
</evidence>
<evidence type="ECO:0000313" key="15">
    <source>
        <dbReference type="EMBL" id="PXX78952.1"/>
    </source>
</evidence>
<dbReference type="GO" id="GO:0005886">
    <property type="term" value="C:plasma membrane"/>
    <property type="evidence" value="ECO:0007669"/>
    <property type="project" value="UniProtKB-SubCell"/>
</dbReference>
<dbReference type="InterPro" id="IPR018113">
    <property type="entry name" value="PTrfase_EIIB_Cys"/>
</dbReference>
<evidence type="ECO:0000256" key="5">
    <source>
        <dbReference type="ARBA" id="ARBA00022679"/>
    </source>
</evidence>
<sequence length="500" mass="54157">MNLNISDGREVYFERNGKKGIYQLSYIDKNKNSMNRINDNYQNLCENILTNIGGKDNILSVTHCATRLRFTLKDIGLVKQETIKKLKGVIGTQVSAGQFQIIIGQHVPDVYDVFITLAGISKAEPINENLDANLNKLSFKNILNRIFETISSCVIPIFPIFIGAGLIKMLVAILGPGLLNVFSDTSDVMVLLTFVGDAGFYYFPIFAAWSAAKRFDVSIPIALFLAAILVHPTLVGIVANGEPFTVYGIPMTLVNYSSQFIPVILMVWVLSYVQRFVDRICPVVIKVAFLPLLCVLIMLPITLCVLGPIGTYCGILIENIANLLASTVGPLAVGLIGGAWYFLVALGMDKALVPVILNSFASQGYDNLFWLSAVVATYALIGVAFAYFIRCKKEDRAMAGSNAITIALGGVSEPTIYGCIFRFKRAMIYLFTGGCVGGILASLLQVKAYTLGAGNILFFTIFAGGDGKSLIPGIICCIVAFAISFGLGLVFGFPTNKSAE</sequence>
<feature type="active site" description="Phosphocysteine intermediate; for EIIB activity" evidence="11">
    <location>
        <position position="64"/>
    </location>
</feature>
<keyword evidence="4" id="KW-0762">Sugar transport</keyword>
<feature type="transmembrane region" description="Helical" evidence="12">
    <location>
        <begin position="289"/>
        <end position="317"/>
    </location>
</feature>
<dbReference type="Gene3D" id="3.30.1360.60">
    <property type="entry name" value="Glucose permease domain IIB"/>
    <property type="match status" value="1"/>
</dbReference>
<evidence type="ECO:0000256" key="4">
    <source>
        <dbReference type="ARBA" id="ARBA00022597"/>
    </source>
</evidence>
<keyword evidence="2" id="KW-0813">Transport</keyword>
<dbReference type="PROSITE" id="PS51098">
    <property type="entry name" value="PTS_EIIB_TYPE_1"/>
    <property type="match status" value="1"/>
</dbReference>
<feature type="transmembrane region" description="Helical" evidence="12">
    <location>
        <begin position="259"/>
        <end position="277"/>
    </location>
</feature>
<keyword evidence="3" id="KW-1003">Cell membrane</keyword>
<keyword evidence="8" id="KW-0418">Kinase</keyword>
<evidence type="ECO:0000256" key="8">
    <source>
        <dbReference type="ARBA" id="ARBA00022777"/>
    </source>
</evidence>
<dbReference type="SUPFAM" id="SSF55604">
    <property type="entry name" value="Glucose permease domain IIB"/>
    <property type="match status" value="1"/>
</dbReference>
<dbReference type="Pfam" id="PF02378">
    <property type="entry name" value="PTS_EIIC"/>
    <property type="match status" value="1"/>
</dbReference>
<organism evidence="15 16">
    <name type="scientific">Dielma fastidiosa</name>
    <dbReference type="NCBI Taxonomy" id="1034346"/>
    <lineage>
        <taxon>Bacteria</taxon>
        <taxon>Bacillati</taxon>
        <taxon>Bacillota</taxon>
        <taxon>Erysipelotrichia</taxon>
        <taxon>Erysipelotrichales</taxon>
        <taxon>Erysipelotrichaceae</taxon>
        <taxon>Dielma</taxon>
    </lineage>
</organism>
<dbReference type="PANTHER" id="PTHR30175:SF1">
    <property type="entry name" value="PTS SYSTEM ARBUTIN-, CELLOBIOSE-, AND SALICIN-SPECIFIC EIIBC COMPONENT-RELATED"/>
    <property type="match status" value="1"/>
</dbReference>
<dbReference type="PANTHER" id="PTHR30175">
    <property type="entry name" value="PHOSPHOTRANSFERASE SYSTEM TRANSPORT PROTEIN"/>
    <property type="match status" value="1"/>
</dbReference>
<protein>
    <submittedName>
        <fullName evidence="15">PTS system beta-glucosides-specific IIC component</fullName>
    </submittedName>
</protein>
<feature type="transmembrane region" description="Helical" evidence="12">
    <location>
        <begin position="401"/>
        <end position="421"/>
    </location>
</feature>
<dbReference type="RefSeq" id="WP_022937440.1">
    <property type="nucleotide sequence ID" value="NZ_CABKRQ010000003.1"/>
</dbReference>
<dbReference type="Proteomes" id="UP000247612">
    <property type="component" value="Unassembled WGS sequence"/>
</dbReference>
<dbReference type="PROSITE" id="PS01035">
    <property type="entry name" value="PTS_EIIB_TYPE_1_CYS"/>
    <property type="match status" value="1"/>
</dbReference>
<keyword evidence="9 12" id="KW-1133">Transmembrane helix</keyword>
<dbReference type="EMBL" id="QJKH01000006">
    <property type="protein sequence ID" value="PXX78952.1"/>
    <property type="molecule type" value="Genomic_DNA"/>
</dbReference>
<dbReference type="GO" id="GO:0015771">
    <property type="term" value="P:trehalose transport"/>
    <property type="evidence" value="ECO:0007669"/>
    <property type="project" value="TreeGrafter"/>
</dbReference>
<feature type="transmembrane region" description="Helical" evidence="12">
    <location>
        <begin position="153"/>
        <end position="176"/>
    </location>
</feature>
<keyword evidence="7 12" id="KW-0812">Transmembrane</keyword>
<keyword evidence="6" id="KW-0598">Phosphotransferase system</keyword>
<dbReference type="InterPro" id="IPR003352">
    <property type="entry name" value="PTS_EIIC"/>
</dbReference>